<dbReference type="AlphaFoldDB" id="A0A6A6DJM0"/>
<feature type="domain" description="Ubiquitin 3 binding protein But2 C-terminal" evidence="2">
    <location>
        <begin position="24"/>
        <end position="175"/>
    </location>
</feature>
<evidence type="ECO:0000256" key="1">
    <source>
        <dbReference type="SAM" id="SignalP"/>
    </source>
</evidence>
<proteinExistence type="predicted"/>
<dbReference type="EMBL" id="ML994674">
    <property type="protein sequence ID" value="KAF2178648.1"/>
    <property type="molecule type" value="Genomic_DNA"/>
</dbReference>
<name>A0A6A6DJM0_9PEZI</name>
<keyword evidence="1" id="KW-0732">Signal</keyword>
<dbReference type="OrthoDB" id="4657524at2759"/>
<dbReference type="InterPro" id="IPR018620">
    <property type="entry name" value="Ubiquitin3-bd_protein_But2_C"/>
</dbReference>
<dbReference type="PANTHER" id="PTHR39613:SF1">
    <property type="entry name" value="ANCHORED CELL WALL PROTEIN, PUTATIVE (AFU_ORTHOLOGUE AFUA_4G08960)-RELATED"/>
    <property type="match status" value="1"/>
</dbReference>
<keyword evidence="4" id="KW-1185">Reference proteome</keyword>
<feature type="chain" id="PRO_5025599615" description="Ubiquitin 3 binding protein But2 C-terminal domain-containing protein" evidence="1">
    <location>
        <begin position="18"/>
        <end position="186"/>
    </location>
</feature>
<reference evidence="3" key="1">
    <citation type="journal article" date="2020" name="Stud. Mycol.">
        <title>101 Dothideomycetes genomes: a test case for predicting lifestyles and emergence of pathogens.</title>
        <authorList>
            <person name="Haridas S."/>
            <person name="Albert R."/>
            <person name="Binder M."/>
            <person name="Bloem J."/>
            <person name="Labutti K."/>
            <person name="Salamov A."/>
            <person name="Andreopoulos B."/>
            <person name="Baker S."/>
            <person name="Barry K."/>
            <person name="Bills G."/>
            <person name="Bluhm B."/>
            <person name="Cannon C."/>
            <person name="Castanera R."/>
            <person name="Culley D."/>
            <person name="Daum C."/>
            <person name="Ezra D."/>
            <person name="Gonzalez J."/>
            <person name="Henrissat B."/>
            <person name="Kuo A."/>
            <person name="Liang C."/>
            <person name="Lipzen A."/>
            <person name="Lutzoni F."/>
            <person name="Magnuson J."/>
            <person name="Mondo S."/>
            <person name="Nolan M."/>
            <person name="Ohm R."/>
            <person name="Pangilinan J."/>
            <person name="Park H.-J."/>
            <person name="Ramirez L."/>
            <person name="Alfaro M."/>
            <person name="Sun H."/>
            <person name="Tritt A."/>
            <person name="Yoshinaga Y."/>
            <person name="Zwiers L.-H."/>
            <person name="Turgeon B."/>
            <person name="Goodwin S."/>
            <person name="Spatafora J."/>
            <person name="Crous P."/>
            <person name="Grigoriev I."/>
        </authorList>
    </citation>
    <scope>NUCLEOTIDE SEQUENCE</scope>
    <source>
        <strain evidence="3">CBS 207.26</strain>
    </source>
</reference>
<dbReference type="Proteomes" id="UP000800200">
    <property type="component" value="Unassembled WGS sequence"/>
</dbReference>
<sequence length="186" mass="20223">MLAITVVPLLFFLHAYAATLVDRQFPHLIVPVKQDEPDRAFNTQYSGEIAVKAGAHQVYTEISFDVPTNAAQTCNLAFTIAPANGPWTLSGDPAAGPLVFNISSLPNASINKDKDTWNSRPKSQEWVASVEVAYNGNVKLTGGSVVCAKGSAQQFVMYPGSARDFGLTWFELTQPLHGVTYEMYVP</sequence>
<evidence type="ECO:0000259" key="2">
    <source>
        <dbReference type="Pfam" id="PF09792"/>
    </source>
</evidence>
<dbReference type="PANTHER" id="PTHR39613">
    <property type="entry name" value="ANCHORED CELL WALL PROTEIN, PUTATIVE (AFU_ORTHOLOGUE AFUA_4G08960)-RELATED"/>
    <property type="match status" value="1"/>
</dbReference>
<gene>
    <name evidence="3" type="ORF">K469DRAFT_642669</name>
</gene>
<protein>
    <recommendedName>
        <fullName evidence="2">Ubiquitin 3 binding protein But2 C-terminal domain-containing protein</fullName>
    </recommendedName>
</protein>
<dbReference type="Pfam" id="PF09792">
    <property type="entry name" value="But2"/>
    <property type="match status" value="1"/>
</dbReference>
<accession>A0A6A6DJM0</accession>
<feature type="signal peptide" evidence="1">
    <location>
        <begin position="1"/>
        <end position="17"/>
    </location>
</feature>
<evidence type="ECO:0000313" key="4">
    <source>
        <dbReference type="Proteomes" id="UP000800200"/>
    </source>
</evidence>
<evidence type="ECO:0000313" key="3">
    <source>
        <dbReference type="EMBL" id="KAF2178648.1"/>
    </source>
</evidence>
<organism evidence="3 4">
    <name type="scientific">Zopfia rhizophila CBS 207.26</name>
    <dbReference type="NCBI Taxonomy" id="1314779"/>
    <lineage>
        <taxon>Eukaryota</taxon>
        <taxon>Fungi</taxon>
        <taxon>Dikarya</taxon>
        <taxon>Ascomycota</taxon>
        <taxon>Pezizomycotina</taxon>
        <taxon>Dothideomycetes</taxon>
        <taxon>Dothideomycetes incertae sedis</taxon>
        <taxon>Zopfiaceae</taxon>
        <taxon>Zopfia</taxon>
    </lineage>
</organism>